<comment type="caution">
    <text evidence="2">The sequence shown here is derived from an EMBL/GenBank/DDBJ whole genome shotgun (WGS) entry which is preliminary data.</text>
</comment>
<dbReference type="Proteomes" id="UP000557509">
    <property type="component" value="Unassembled WGS sequence"/>
</dbReference>
<keyword evidence="3" id="KW-1185">Reference proteome</keyword>
<organism evidence="2 3">
    <name type="scientific">Toxoplasma gondii</name>
    <dbReference type="NCBI Taxonomy" id="5811"/>
    <lineage>
        <taxon>Eukaryota</taxon>
        <taxon>Sar</taxon>
        <taxon>Alveolata</taxon>
        <taxon>Apicomplexa</taxon>
        <taxon>Conoidasida</taxon>
        <taxon>Coccidia</taxon>
        <taxon>Eucoccidiorida</taxon>
        <taxon>Eimeriorina</taxon>
        <taxon>Sarcocystidae</taxon>
        <taxon>Toxoplasma</taxon>
    </lineage>
</organism>
<dbReference type="AlphaFoldDB" id="A0A7J6K748"/>
<proteinExistence type="predicted"/>
<protein>
    <submittedName>
        <fullName evidence="2">Uncharacterized protein</fullName>
    </submittedName>
</protein>
<sequence length="102" mass="11116">MLASCDASVFAVDADHQSWPTYRRGNWWPAAAATGDDDADCRLRGCCWRPDEHGRNFARFDGEQRAGGRRCGDGHSGGADRRCRPLQLSGASINKSDGCLDT</sequence>
<evidence type="ECO:0000313" key="3">
    <source>
        <dbReference type="Proteomes" id="UP000557509"/>
    </source>
</evidence>
<feature type="region of interest" description="Disordered" evidence="1">
    <location>
        <begin position="64"/>
        <end position="83"/>
    </location>
</feature>
<reference evidence="2 3" key="1">
    <citation type="submission" date="2020-03" db="EMBL/GenBank/DDBJ databases">
        <title>Genome sequence of Toxoplasma gondii RH-88 strain.</title>
        <authorList>
            <person name="Lorenzi H.A."/>
            <person name="Venepally P."/>
            <person name="Rozenberg A."/>
            <person name="Sibley D."/>
        </authorList>
    </citation>
    <scope>NUCLEOTIDE SEQUENCE [LARGE SCALE GENOMIC DNA]</scope>
    <source>
        <strain evidence="2 3">RH-88</strain>
    </source>
</reference>
<name>A0A7J6K748_TOXGO</name>
<evidence type="ECO:0000256" key="1">
    <source>
        <dbReference type="SAM" id="MobiDB-lite"/>
    </source>
</evidence>
<gene>
    <name evidence="2" type="ORF">TGRH88_036260</name>
</gene>
<evidence type="ECO:0000313" key="2">
    <source>
        <dbReference type="EMBL" id="KAF4642897.1"/>
    </source>
</evidence>
<accession>A0A7J6K748</accession>
<dbReference type="EMBL" id="JAAUHK010000193">
    <property type="protein sequence ID" value="KAF4642897.1"/>
    <property type="molecule type" value="Genomic_DNA"/>
</dbReference>